<dbReference type="RefSeq" id="WP_053993698.1">
    <property type="nucleotide sequence ID" value="NZ_CP065643.1"/>
</dbReference>
<evidence type="ECO:0000313" key="6">
    <source>
        <dbReference type="EMBL" id="KOY82444.1"/>
    </source>
</evidence>
<evidence type="ECO:0000256" key="1">
    <source>
        <dbReference type="ARBA" id="ARBA00022475"/>
    </source>
</evidence>
<organism evidence="6 7">
    <name type="scientific">Lysinibacillus macroides</name>
    <dbReference type="NCBI Taxonomy" id="33935"/>
    <lineage>
        <taxon>Bacteria</taxon>
        <taxon>Bacillati</taxon>
        <taxon>Bacillota</taxon>
        <taxon>Bacilli</taxon>
        <taxon>Bacillales</taxon>
        <taxon>Bacillaceae</taxon>
        <taxon>Lysinibacillus</taxon>
    </lineage>
</organism>
<dbReference type="OrthoDB" id="1679205at2"/>
<evidence type="ECO:0000256" key="3">
    <source>
        <dbReference type="ARBA" id="ARBA00022989"/>
    </source>
</evidence>
<proteinExistence type="predicted"/>
<feature type="transmembrane region" description="Helical" evidence="5">
    <location>
        <begin position="138"/>
        <end position="158"/>
    </location>
</feature>
<keyword evidence="7" id="KW-1185">Reference proteome</keyword>
<feature type="transmembrane region" description="Helical" evidence="5">
    <location>
        <begin position="112"/>
        <end position="132"/>
    </location>
</feature>
<keyword evidence="3 5" id="KW-1133">Transmembrane helix</keyword>
<gene>
    <name evidence="6" type="ORF">ADM90_03625</name>
</gene>
<comment type="caution">
    <text evidence="6">The sequence shown here is derived from an EMBL/GenBank/DDBJ whole genome shotgun (WGS) entry which is preliminary data.</text>
</comment>
<protein>
    <submittedName>
        <fullName evidence="6">Membrane protein</fullName>
    </submittedName>
</protein>
<feature type="transmembrane region" description="Helical" evidence="5">
    <location>
        <begin position="66"/>
        <end position="83"/>
    </location>
</feature>
<dbReference type="PANTHER" id="PTHR35529:SF2">
    <property type="entry name" value="SPORULATION PROTEIN YTAF-RELATED"/>
    <property type="match status" value="1"/>
</dbReference>
<evidence type="ECO:0000256" key="4">
    <source>
        <dbReference type="ARBA" id="ARBA00023136"/>
    </source>
</evidence>
<evidence type="ECO:0000256" key="5">
    <source>
        <dbReference type="SAM" id="Phobius"/>
    </source>
</evidence>
<dbReference type="STRING" id="33935.ADM90_03625"/>
<name>A0A0N0CW53_9BACI</name>
<dbReference type="InterPro" id="IPR003810">
    <property type="entry name" value="Mntp/YtaF"/>
</dbReference>
<keyword evidence="1" id="KW-1003">Cell membrane</keyword>
<dbReference type="PATRIC" id="fig|33935.3.peg.134"/>
<reference evidence="6 7" key="1">
    <citation type="submission" date="2015-07" db="EMBL/GenBank/DDBJ databases">
        <title>Genome sequencing project for genomic taxonomy and phylogenomics of Bacillus-like bacteria.</title>
        <authorList>
            <person name="Liu B."/>
            <person name="Wang J."/>
            <person name="Zhu Y."/>
            <person name="Liu G."/>
            <person name="Chen Q."/>
            <person name="Chen Z."/>
            <person name="Che J."/>
            <person name="Ge C."/>
            <person name="Shi H."/>
            <person name="Pan Z."/>
            <person name="Liu X."/>
        </authorList>
    </citation>
    <scope>NUCLEOTIDE SEQUENCE [LARGE SCALE GENOMIC DNA]</scope>
    <source>
        <strain evidence="6 7">DSM 54</strain>
    </source>
</reference>
<feature type="transmembrane region" description="Helical" evidence="5">
    <location>
        <begin position="170"/>
        <end position="189"/>
    </location>
</feature>
<keyword evidence="4 5" id="KW-0472">Membrane</keyword>
<accession>A0A0N0CW53</accession>
<dbReference type="PANTHER" id="PTHR35529">
    <property type="entry name" value="MANGANESE EFFLUX PUMP MNTP-RELATED"/>
    <property type="match status" value="1"/>
</dbReference>
<feature type="transmembrane region" description="Helical" evidence="5">
    <location>
        <begin position="37"/>
        <end position="60"/>
    </location>
</feature>
<feature type="transmembrane region" description="Helical" evidence="5">
    <location>
        <begin position="6"/>
        <end position="25"/>
    </location>
</feature>
<dbReference type="AlphaFoldDB" id="A0A0N0CW53"/>
<dbReference type="Pfam" id="PF02659">
    <property type="entry name" value="Mntp"/>
    <property type="match status" value="2"/>
</dbReference>
<dbReference type="Proteomes" id="UP000037977">
    <property type="component" value="Unassembled WGS sequence"/>
</dbReference>
<keyword evidence="2 5" id="KW-0812">Transmembrane</keyword>
<evidence type="ECO:0000256" key="2">
    <source>
        <dbReference type="ARBA" id="ARBA00022692"/>
    </source>
</evidence>
<evidence type="ECO:0000313" key="7">
    <source>
        <dbReference type="Proteomes" id="UP000037977"/>
    </source>
</evidence>
<dbReference type="EMBL" id="LGCI01000005">
    <property type="protein sequence ID" value="KOY82444.1"/>
    <property type="molecule type" value="Genomic_DNA"/>
</dbReference>
<sequence length="190" mass="20083">MHWVTIIIIGIAANLDNLGISLAYGMKQVKIPVLSNAVIALISMIITYVAVTAGSTVVAYISPHTANVLGSLLLCVIGVWTLMSHRFSNQRIAGHPELFDGDKNLVISIREAMALGFVLSANCLAAGIAIGANGISALWTVISIGVFSFITVGLGSHFGSLLTKTLLGKYSTVISGWLLIIIGIFEVFIK</sequence>